<evidence type="ECO:0000313" key="4">
    <source>
        <dbReference type="Proteomes" id="UP000247781"/>
    </source>
</evidence>
<dbReference type="Gene3D" id="3.30.70.1380">
    <property type="entry name" value="Transcriptional regulatory protein pf0864 domain like"/>
    <property type="match status" value="1"/>
</dbReference>
<dbReference type="GO" id="GO:0051604">
    <property type="term" value="P:protein maturation"/>
    <property type="evidence" value="ECO:0007669"/>
    <property type="project" value="UniProtKB-UniRule"/>
</dbReference>
<comment type="function">
    <text evidence="2">Involved in the biosynthesis of a nickel-pincer cofactor ((SCS)Ni(II) pincer complex). Binds Ni(2+), and functions in nickel delivery to pyridinium-3,5-bisthiocarboxylic acid mononucleotide (P2TMN), to form the mature cofactor. Is thus probably required for the activation of nickel-pincer cofactor-dependent enzymes.</text>
</comment>
<dbReference type="OrthoDB" id="9765625at2"/>
<dbReference type="EC" id="4.99.1.12" evidence="2"/>
<evidence type="ECO:0000256" key="2">
    <source>
        <dbReference type="HAMAP-Rule" id="MF_01074"/>
    </source>
</evidence>
<comment type="similarity">
    <text evidence="2">Belongs to the LarC family.</text>
</comment>
<dbReference type="EMBL" id="QJJU01000023">
    <property type="protein sequence ID" value="PXX03278.1"/>
    <property type="molecule type" value="Genomic_DNA"/>
</dbReference>
<name>A0A318HA16_9MYCO</name>
<dbReference type="GO" id="GO:0016829">
    <property type="term" value="F:lyase activity"/>
    <property type="evidence" value="ECO:0007669"/>
    <property type="project" value="UniProtKB-UniRule"/>
</dbReference>
<sequence length="397" mass="41726">MPSLYLDCVGGVAGDMMLASLIDAGASLDAVRAGLPIAGLDLRIERVERQELAALALTVVTGDDHAHRRWRDVRSLIDSGSMPERARRRAHAAFARLAEAEGRVHGVSPEEVTFHEVGALDAIADICGVALALEDLGIDDVVCSPLPLGRGLVRGAHGLLPLPAPATVDLLRGAMVYGVDAVGETVTPTGAALVTSLASNFGPLPPMTLAAVGSGAGTWNPDHVPNIVRSFVGDPAPALMRLEGPLILETNLDDLQPEFVPDVIQACLAAGAADAWTTPALMKHGRPGLTLCALVHGADERPVAEAILRHTTTLGLRVRRTEHRWALDRESRTVEVGGLAISVKIGLLAGEVVNIKPEHRDCVRVAGQLGRSVKSVWAAALAQAQRDLPPIGEARHS</sequence>
<gene>
    <name evidence="2" type="primary">larC</name>
    <name evidence="3" type="ORF">C8E89_12380</name>
</gene>
<comment type="caution">
    <text evidence="3">The sequence shown here is derived from an EMBL/GenBank/DDBJ whole genome shotgun (WGS) entry which is preliminary data.</text>
</comment>
<dbReference type="PANTHER" id="PTHR36566">
    <property type="entry name" value="NICKEL INSERTION PROTEIN-RELATED"/>
    <property type="match status" value="1"/>
</dbReference>
<keyword evidence="1 2" id="KW-0533">Nickel</keyword>
<protein>
    <recommendedName>
        <fullName evidence="2">Pyridinium-3,5-bisthiocarboxylic acid mononucleotide nickel insertion protein</fullName>
        <shortName evidence="2">P2TMN nickel insertion protein</shortName>
        <ecNumber evidence="2">4.99.1.12</ecNumber>
    </recommendedName>
    <alternativeName>
        <fullName evidence="2">Nickel-pincer cofactor biosynthesis protein LarC</fullName>
    </alternativeName>
</protein>
<reference evidence="4" key="1">
    <citation type="submission" date="2018-05" db="EMBL/GenBank/DDBJ databases">
        <authorList>
            <person name="Deangelis K."/>
            <person name="Huntemann M."/>
            <person name="Clum A."/>
            <person name="Pillay M."/>
            <person name="Palaniappan K."/>
            <person name="Varghese N."/>
            <person name="Mikhailova N."/>
            <person name="Stamatis D."/>
            <person name="Reddy T."/>
            <person name="Daum C."/>
            <person name="Shapiro N."/>
            <person name="Ivanova N."/>
            <person name="Kyrpides N."/>
            <person name="Woyke T."/>
        </authorList>
    </citation>
    <scope>NUCLEOTIDE SEQUENCE [LARGE SCALE GENOMIC DNA]</scope>
    <source>
        <strain evidence="4">GAS496</strain>
    </source>
</reference>
<evidence type="ECO:0000313" key="3">
    <source>
        <dbReference type="EMBL" id="PXX03278.1"/>
    </source>
</evidence>
<dbReference type="PANTHER" id="PTHR36566:SF1">
    <property type="entry name" value="PYRIDINIUM-3,5-BISTHIOCARBOXYLIC ACID MONONUCLEOTIDE NICKEL INSERTION PROTEIN"/>
    <property type="match status" value="1"/>
</dbReference>
<evidence type="ECO:0000256" key="1">
    <source>
        <dbReference type="ARBA" id="ARBA00022596"/>
    </source>
</evidence>
<dbReference type="InterPro" id="IPR002822">
    <property type="entry name" value="Ni_insertion"/>
</dbReference>
<dbReference type="AlphaFoldDB" id="A0A318HA16"/>
<dbReference type="Pfam" id="PF01969">
    <property type="entry name" value="Ni_insertion"/>
    <property type="match status" value="1"/>
</dbReference>
<comment type="catalytic activity">
    <reaction evidence="2">
        <text>Ni(II)-pyridinium-3,5-bisthiocarboxylate mononucleotide = pyridinium-3,5-bisthiocarboxylate mononucleotide + Ni(2+)</text>
        <dbReference type="Rhea" id="RHEA:54784"/>
        <dbReference type="ChEBI" id="CHEBI:49786"/>
        <dbReference type="ChEBI" id="CHEBI:137372"/>
        <dbReference type="ChEBI" id="CHEBI:137373"/>
        <dbReference type="EC" id="4.99.1.12"/>
    </reaction>
</comment>
<keyword evidence="2" id="KW-0456">Lyase</keyword>
<dbReference type="NCBIfam" id="TIGR00299">
    <property type="entry name" value="nickel pincer cofactor biosynthesis protein LarC"/>
    <property type="match status" value="1"/>
</dbReference>
<dbReference type="RefSeq" id="WP_110319041.1">
    <property type="nucleotide sequence ID" value="NZ_QJJU01000023.1"/>
</dbReference>
<organism evidence="3 4">
    <name type="scientific">Mycolicibacterium moriokaense</name>
    <dbReference type="NCBI Taxonomy" id="39691"/>
    <lineage>
        <taxon>Bacteria</taxon>
        <taxon>Bacillati</taxon>
        <taxon>Actinomycetota</taxon>
        <taxon>Actinomycetes</taxon>
        <taxon>Mycobacteriales</taxon>
        <taxon>Mycobacteriaceae</taxon>
        <taxon>Mycolicibacterium</taxon>
    </lineage>
</organism>
<accession>A0A318HA16</accession>
<dbReference type="GO" id="GO:0016151">
    <property type="term" value="F:nickel cation binding"/>
    <property type="evidence" value="ECO:0007669"/>
    <property type="project" value="UniProtKB-UniRule"/>
</dbReference>
<dbReference type="Gene3D" id="3.10.20.300">
    <property type="entry name" value="mk0293 like domain"/>
    <property type="match status" value="1"/>
</dbReference>
<proteinExistence type="inferred from homology"/>
<reference evidence="3 4" key="2">
    <citation type="submission" date="2018-06" db="EMBL/GenBank/DDBJ databases">
        <title>Sequencing of bacterial isolates from soil warming experiment in Harvard Forest, Massachusetts, USA.</title>
        <authorList>
            <person name="Deangelis K.PhD."/>
        </authorList>
    </citation>
    <scope>NUCLEOTIDE SEQUENCE [LARGE SCALE GENOMIC DNA]</scope>
    <source>
        <strain evidence="3 4">GAS496</strain>
    </source>
</reference>
<keyword evidence="4" id="KW-1185">Reference proteome</keyword>
<dbReference type="Proteomes" id="UP000247781">
    <property type="component" value="Unassembled WGS sequence"/>
</dbReference>
<dbReference type="HAMAP" id="MF_01074">
    <property type="entry name" value="LarC"/>
    <property type="match status" value="1"/>
</dbReference>